<proteinExistence type="predicted"/>
<evidence type="ECO:0000313" key="1">
    <source>
        <dbReference type="EMBL" id="ABU54329.1"/>
    </source>
</evidence>
<reference evidence="1" key="1">
    <citation type="submission" date="2007-07" db="EMBL/GenBank/DDBJ databases">
        <title>Phosphite oxidation in Desulfotignum phosphitoxidans.</title>
        <authorList>
            <person name="Simeonova D.D."/>
            <person name="Schink B."/>
        </authorList>
    </citation>
    <scope>NUCLEOTIDE SEQUENCE</scope>
    <source>
        <strain evidence="1">DSMZ 13687</strain>
    </source>
</reference>
<dbReference type="AlphaFoldDB" id="A7UH58"/>
<sequence>MQQKIGVSYLVFFPDVPFLESFWSTSLGNKEEKLSGIQDYLFLIFSVAQRRNNMISNRFLKKR</sequence>
<accession>A7UH58</accession>
<dbReference type="EMBL" id="EU069391">
    <property type="protein sequence ID" value="ABU54329.1"/>
    <property type="molecule type" value="Genomic_DNA"/>
</dbReference>
<organism evidence="1">
    <name type="scientific">Desulfotignum phosphitoxidans</name>
    <dbReference type="NCBI Taxonomy" id="190898"/>
    <lineage>
        <taxon>Bacteria</taxon>
        <taxon>Pseudomonadati</taxon>
        <taxon>Thermodesulfobacteriota</taxon>
        <taxon>Desulfobacteria</taxon>
        <taxon>Desulfobacterales</taxon>
        <taxon>Desulfobacteraceae</taxon>
        <taxon>Desulfotignum</taxon>
    </lineage>
</organism>
<protein>
    <submittedName>
        <fullName evidence="1">Uncharacterized protein</fullName>
    </submittedName>
</protein>
<name>A7UH58_9BACT</name>